<keyword evidence="10" id="KW-1185">Reference proteome</keyword>
<dbReference type="GO" id="GO:0015031">
    <property type="term" value="P:protein transport"/>
    <property type="evidence" value="ECO:0007669"/>
    <property type="project" value="UniProtKB-KW"/>
</dbReference>
<dbReference type="STRING" id="3760.A0A251N5D2"/>
<comment type="subcellular location">
    <subcellularLocation>
        <location evidence="1">Membrane</location>
        <topology evidence="1">Single-pass type IV membrane protein</topology>
    </subcellularLocation>
</comment>
<organism evidence="9 10">
    <name type="scientific">Prunus persica</name>
    <name type="common">Peach</name>
    <name type="synonym">Amygdalus persica</name>
    <dbReference type="NCBI Taxonomy" id="3760"/>
    <lineage>
        <taxon>Eukaryota</taxon>
        <taxon>Viridiplantae</taxon>
        <taxon>Streptophyta</taxon>
        <taxon>Embryophyta</taxon>
        <taxon>Tracheophyta</taxon>
        <taxon>Spermatophyta</taxon>
        <taxon>Magnoliopsida</taxon>
        <taxon>eudicotyledons</taxon>
        <taxon>Gunneridae</taxon>
        <taxon>Pentapetalae</taxon>
        <taxon>rosids</taxon>
        <taxon>fabids</taxon>
        <taxon>Rosales</taxon>
        <taxon>Rosaceae</taxon>
        <taxon>Amygdaloideae</taxon>
        <taxon>Amygdaleae</taxon>
        <taxon>Prunus</taxon>
    </lineage>
</organism>
<sequence>MLLETALFLLWSWCGCFLLWRCVVVAFIALWYESFGALGCFAFGEKTKDIITANFGQSLVNEILKQRLLIGITIAMAMSVEIGGGTLSEIYQSAKKLLLRTRDGLEKLERLENAGGIDSPDLSTSVKRDISQIQSLCSEMDRLWRSVGAKSQRDLWKRKVEQIAEEAQSLKESLDKYNLRNQKRAQEARERSELLGRANGEGAHVLRIFDDEAQARASVHSSSRMLEEASATGESILRKYAEQRDWLKSAQRKGLDVLNTMGLSNSVLKLIERRNRVDQSIKYAGMVLTVVIVVYLIWRWR</sequence>
<evidence type="ECO:0000256" key="2">
    <source>
        <dbReference type="ARBA" id="ARBA00022448"/>
    </source>
</evidence>
<dbReference type="GO" id="GO:0006906">
    <property type="term" value="P:vesicle fusion"/>
    <property type="evidence" value="ECO:0000318"/>
    <property type="project" value="GO_Central"/>
</dbReference>
<proteinExistence type="predicted"/>
<dbReference type="CDD" id="cd15863">
    <property type="entry name" value="SNARE_GS27"/>
    <property type="match status" value="1"/>
</dbReference>
<evidence type="ECO:0000256" key="4">
    <source>
        <dbReference type="ARBA" id="ARBA00022927"/>
    </source>
</evidence>
<keyword evidence="3 8" id="KW-0812">Transmembrane</keyword>
<dbReference type="GO" id="GO:0005484">
    <property type="term" value="F:SNAP receptor activity"/>
    <property type="evidence" value="ECO:0000318"/>
    <property type="project" value="GO_Central"/>
</dbReference>
<dbReference type="Pfam" id="PF12352">
    <property type="entry name" value="V-SNARE_C"/>
    <property type="match status" value="1"/>
</dbReference>
<feature type="coiled-coil region" evidence="7">
    <location>
        <begin position="153"/>
        <end position="180"/>
    </location>
</feature>
<keyword evidence="7" id="KW-0175">Coiled coil</keyword>
<dbReference type="GO" id="GO:0031201">
    <property type="term" value="C:SNARE complex"/>
    <property type="evidence" value="ECO:0000318"/>
    <property type="project" value="GO_Central"/>
</dbReference>
<evidence type="ECO:0000256" key="3">
    <source>
        <dbReference type="ARBA" id="ARBA00022692"/>
    </source>
</evidence>
<evidence type="ECO:0000256" key="7">
    <source>
        <dbReference type="SAM" id="Coils"/>
    </source>
</evidence>
<dbReference type="Proteomes" id="UP000006882">
    <property type="component" value="Chromosome G7"/>
</dbReference>
<evidence type="ECO:0000256" key="8">
    <source>
        <dbReference type="SAM" id="Phobius"/>
    </source>
</evidence>
<dbReference type="EMBL" id="CM007657">
    <property type="protein sequence ID" value="ONH94560.1"/>
    <property type="molecule type" value="Genomic_DNA"/>
</dbReference>
<feature type="transmembrane region" description="Helical" evidence="8">
    <location>
        <begin position="281"/>
        <end position="298"/>
    </location>
</feature>
<dbReference type="GO" id="GO:0005794">
    <property type="term" value="C:Golgi apparatus"/>
    <property type="evidence" value="ECO:0000318"/>
    <property type="project" value="GO_Central"/>
</dbReference>
<evidence type="ECO:0000256" key="1">
    <source>
        <dbReference type="ARBA" id="ARBA00004211"/>
    </source>
</evidence>
<feature type="transmembrane region" description="Helical" evidence="8">
    <location>
        <begin position="7"/>
        <end position="32"/>
    </location>
</feature>
<keyword evidence="2" id="KW-0813">Transport</keyword>
<dbReference type="PANTHER" id="PTHR21230">
    <property type="entry name" value="VESICLE TRANSPORT V-SNARE PROTEIN VTI1-RELATED"/>
    <property type="match status" value="1"/>
</dbReference>
<evidence type="ECO:0000313" key="9">
    <source>
        <dbReference type="EMBL" id="ONH94560.1"/>
    </source>
</evidence>
<dbReference type="PANTHER" id="PTHR21230:SF1">
    <property type="entry name" value="GOLGI SNAP RECEPTOR COMPLEX MEMBER 2"/>
    <property type="match status" value="1"/>
</dbReference>
<accession>A0A251N5D2</accession>
<keyword evidence="5 8" id="KW-1133">Transmembrane helix</keyword>
<protein>
    <recommendedName>
        <fullName evidence="11">Membrin</fullName>
    </recommendedName>
</protein>
<feature type="transmembrane region" description="Helical" evidence="8">
    <location>
        <begin position="68"/>
        <end position="91"/>
    </location>
</feature>
<dbReference type="GO" id="GO:0005789">
    <property type="term" value="C:endoplasmic reticulum membrane"/>
    <property type="evidence" value="ECO:0000318"/>
    <property type="project" value="GO_Central"/>
</dbReference>
<keyword evidence="6 8" id="KW-0472">Membrane</keyword>
<gene>
    <name evidence="9" type="ORF">PRUPE_7G022400</name>
</gene>
<keyword evidence="4" id="KW-0653">Protein transport</keyword>
<reference evidence="9 10" key="1">
    <citation type="journal article" date="2013" name="Nat. Genet.">
        <title>The high-quality draft genome of peach (Prunus persica) identifies unique patterns of genetic diversity, domestication and genome evolution.</title>
        <authorList>
            <consortium name="International Peach Genome Initiative"/>
            <person name="Verde I."/>
            <person name="Abbott A.G."/>
            <person name="Scalabrin S."/>
            <person name="Jung S."/>
            <person name="Shu S."/>
            <person name="Marroni F."/>
            <person name="Zhebentyayeva T."/>
            <person name="Dettori M.T."/>
            <person name="Grimwood J."/>
            <person name="Cattonaro F."/>
            <person name="Zuccolo A."/>
            <person name="Rossini L."/>
            <person name="Jenkins J."/>
            <person name="Vendramin E."/>
            <person name="Meisel L.A."/>
            <person name="Decroocq V."/>
            <person name="Sosinski B."/>
            <person name="Prochnik S."/>
            <person name="Mitros T."/>
            <person name="Policriti A."/>
            <person name="Cipriani G."/>
            <person name="Dondini L."/>
            <person name="Ficklin S."/>
            <person name="Goodstein D.M."/>
            <person name="Xuan P."/>
            <person name="Del Fabbro C."/>
            <person name="Aramini V."/>
            <person name="Copetti D."/>
            <person name="Gonzalez S."/>
            <person name="Horner D.S."/>
            <person name="Falchi R."/>
            <person name="Lucas S."/>
            <person name="Mica E."/>
            <person name="Maldonado J."/>
            <person name="Lazzari B."/>
            <person name="Bielenberg D."/>
            <person name="Pirona R."/>
            <person name="Miculan M."/>
            <person name="Barakat A."/>
            <person name="Testolin R."/>
            <person name="Stella A."/>
            <person name="Tartarini S."/>
            <person name="Tonutti P."/>
            <person name="Arus P."/>
            <person name="Orellana A."/>
            <person name="Wells C."/>
            <person name="Main D."/>
            <person name="Vizzotto G."/>
            <person name="Silva H."/>
            <person name="Salamini F."/>
            <person name="Schmutz J."/>
            <person name="Morgante M."/>
            <person name="Rokhsar D.S."/>
        </authorList>
    </citation>
    <scope>NUCLEOTIDE SEQUENCE [LARGE SCALE GENOMIC DNA]</scope>
    <source>
        <strain evidence="10">cv. Nemared</strain>
    </source>
</reference>
<dbReference type="AlphaFoldDB" id="A0A251N5D2"/>
<evidence type="ECO:0000256" key="5">
    <source>
        <dbReference type="ARBA" id="ARBA00022989"/>
    </source>
</evidence>
<name>A0A251N5D2_PRUPE</name>
<dbReference type="Gramene" id="ONH94560">
    <property type="protein sequence ID" value="ONH94560"/>
    <property type="gene ID" value="PRUPE_7G022400"/>
</dbReference>
<dbReference type="GO" id="GO:0000149">
    <property type="term" value="F:SNARE binding"/>
    <property type="evidence" value="ECO:0000318"/>
    <property type="project" value="GO_Central"/>
</dbReference>
<dbReference type="GO" id="GO:0012507">
    <property type="term" value="C:ER to Golgi transport vesicle membrane"/>
    <property type="evidence" value="ECO:0000318"/>
    <property type="project" value="GO_Central"/>
</dbReference>
<dbReference type="GO" id="GO:0031902">
    <property type="term" value="C:late endosome membrane"/>
    <property type="evidence" value="ECO:0000318"/>
    <property type="project" value="GO_Central"/>
</dbReference>
<evidence type="ECO:0000256" key="6">
    <source>
        <dbReference type="ARBA" id="ARBA00023136"/>
    </source>
</evidence>
<evidence type="ECO:0008006" key="11">
    <source>
        <dbReference type="Google" id="ProtNLM"/>
    </source>
</evidence>
<evidence type="ECO:0000313" key="10">
    <source>
        <dbReference type="Proteomes" id="UP000006882"/>
    </source>
</evidence>